<comment type="caution">
    <text evidence="2">The sequence shown here is derived from an EMBL/GenBank/DDBJ whole genome shotgun (WGS) entry which is preliminary data.</text>
</comment>
<evidence type="ECO:0000313" key="3">
    <source>
        <dbReference type="Proteomes" id="UP001176940"/>
    </source>
</evidence>
<dbReference type="PANTHER" id="PTHR31283">
    <property type="entry name" value="EKC/KEOPS COMPLEX SUBUNIT PCC1 FAMILY MEMBER"/>
    <property type="match status" value="1"/>
</dbReference>
<organism evidence="2 3">
    <name type="scientific">Ranitomeya imitator</name>
    <name type="common">mimic poison frog</name>
    <dbReference type="NCBI Taxonomy" id="111125"/>
    <lineage>
        <taxon>Eukaryota</taxon>
        <taxon>Metazoa</taxon>
        <taxon>Chordata</taxon>
        <taxon>Craniata</taxon>
        <taxon>Vertebrata</taxon>
        <taxon>Euteleostomi</taxon>
        <taxon>Amphibia</taxon>
        <taxon>Batrachia</taxon>
        <taxon>Anura</taxon>
        <taxon>Neobatrachia</taxon>
        <taxon>Hyloidea</taxon>
        <taxon>Dendrobatidae</taxon>
        <taxon>Dendrobatinae</taxon>
        <taxon>Ranitomeya</taxon>
    </lineage>
</organism>
<dbReference type="Gene3D" id="3.30.310.50">
    <property type="entry name" value="Alpha-D-phosphohexomutase, C-terminal domain"/>
    <property type="match status" value="1"/>
</dbReference>
<comment type="similarity">
    <text evidence="1">Belongs to the CTAG/PCC1 family.</text>
</comment>
<dbReference type="PANTHER" id="PTHR31283:SF5">
    <property type="entry name" value="EKC_KEOPS COMPLEX SUBUNIT LAGE3"/>
    <property type="match status" value="1"/>
</dbReference>
<dbReference type="InterPro" id="IPR015419">
    <property type="entry name" value="CTAG/Pcc1"/>
</dbReference>
<evidence type="ECO:0000256" key="1">
    <source>
        <dbReference type="ARBA" id="ARBA00007073"/>
    </source>
</evidence>
<accession>A0ABN9LWT4</accession>
<reference evidence="2" key="1">
    <citation type="submission" date="2023-07" db="EMBL/GenBank/DDBJ databases">
        <authorList>
            <person name="Stuckert A."/>
        </authorList>
    </citation>
    <scope>NUCLEOTIDE SEQUENCE</scope>
</reference>
<name>A0ABN9LWT4_9NEOB</name>
<dbReference type="EMBL" id="CAUEEQ010035879">
    <property type="protein sequence ID" value="CAJ0952913.1"/>
    <property type="molecule type" value="Genomic_DNA"/>
</dbReference>
<dbReference type="Proteomes" id="UP001176940">
    <property type="component" value="Unassembled WGS sequence"/>
</dbReference>
<evidence type="ECO:0000313" key="2">
    <source>
        <dbReference type="EMBL" id="CAJ0952913.1"/>
    </source>
</evidence>
<gene>
    <name evidence="2" type="ORF">RIMI_LOCUS14100575</name>
</gene>
<protein>
    <submittedName>
        <fullName evidence="2">Uncharacterized protein</fullName>
    </submittedName>
</protein>
<proteinExistence type="inferred from homology"/>
<dbReference type="Pfam" id="PF09341">
    <property type="entry name" value="Pcc1"/>
    <property type="match status" value="1"/>
</dbReference>
<sequence>MSIVNSRSVQVAGECTCSCVERAGARQCSRLHVPFPCSREAQIAHDSLSPDAEPRKGGVSKTLSVADNVLHVHWTADEARILRVSVSSFLEHVSLVVQTMDRFGPAQPDS</sequence>
<keyword evidence="3" id="KW-1185">Reference proteome</keyword>